<dbReference type="SUPFAM" id="SSF103481">
    <property type="entry name" value="Multidrug resistance efflux transporter EmrE"/>
    <property type="match status" value="2"/>
</dbReference>
<evidence type="ECO:0000256" key="6">
    <source>
        <dbReference type="SAM" id="Phobius"/>
    </source>
</evidence>
<feature type="transmembrane region" description="Helical" evidence="6">
    <location>
        <begin position="274"/>
        <end position="292"/>
    </location>
</feature>
<feature type="transmembrane region" description="Helical" evidence="6">
    <location>
        <begin position="105"/>
        <end position="122"/>
    </location>
</feature>
<feature type="transmembrane region" description="Helical" evidence="6">
    <location>
        <begin position="220"/>
        <end position="241"/>
    </location>
</feature>
<keyword evidence="3 6" id="KW-0812">Transmembrane</keyword>
<dbReference type="AlphaFoldDB" id="A0A7W9FQJ7"/>
<sequence length="317" mass="33936">MMDMTVSGRPFTGVALKIISTVAFAGMATLIKYVADRYPAGEVAFFRSAFALIPVLIWAAWLGDFPTVFRTPRLGGHLLRSIAGGASMFFGFTALALLPLSDATAIGYASPLLTVVFAALLLGERIWIYRWSAVIVGLLGVMVILSDYIAPTPGAPPRSLVGAGASLVGALLGALAATQTRRLTRIEPTDTIVVYFSLFTALFMLATSPFGWVMPAPVDWLFLVGCGICGGLGQVLLTLSYRYGDASLIAPFEYVSMIWAVIISVFLFDYVPTLTVLIGSAIVIAAGLFVIYREHRLGIERRKSKQAQTPTSGLGPQ</sequence>
<feature type="transmembrane region" description="Helical" evidence="6">
    <location>
        <begin position="248"/>
        <end position="268"/>
    </location>
</feature>
<dbReference type="EMBL" id="JACHOO010000012">
    <property type="protein sequence ID" value="MBB5755038.1"/>
    <property type="molecule type" value="Genomic_DNA"/>
</dbReference>
<evidence type="ECO:0000313" key="8">
    <source>
        <dbReference type="EMBL" id="MBB5755038.1"/>
    </source>
</evidence>
<feature type="transmembrane region" description="Helical" evidence="6">
    <location>
        <begin position="77"/>
        <end position="99"/>
    </location>
</feature>
<accession>A0A7W9FQJ7</accession>
<evidence type="ECO:0000313" key="9">
    <source>
        <dbReference type="Proteomes" id="UP000523821"/>
    </source>
</evidence>
<feature type="transmembrane region" description="Helical" evidence="6">
    <location>
        <begin position="129"/>
        <end position="149"/>
    </location>
</feature>
<keyword evidence="9" id="KW-1185">Reference proteome</keyword>
<keyword evidence="5 6" id="KW-0472">Membrane</keyword>
<feature type="domain" description="EamA" evidence="7">
    <location>
        <begin position="164"/>
        <end position="291"/>
    </location>
</feature>
<evidence type="ECO:0000256" key="3">
    <source>
        <dbReference type="ARBA" id="ARBA00022692"/>
    </source>
</evidence>
<organism evidence="8 9">
    <name type="scientific">Prosthecomicrobium pneumaticum</name>
    <dbReference type="NCBI Taxonomy" id="81895"/>
    <lineage>
        <taxon>Bacteria</taxon>
        <taxon>Pseudomonadati</taxon>
        <taxon>Pseudomonadota</taxon>
        <taxon>Alphaproteobacteria</taxon>
        <taxon>Hyphomicrobiales</taxon>
        <taxon>Kaistiaceae</taxon>
        <taxon>Prosthecomicrobium</taxon>
    </lineage>
</organism>
<evidence type="ECO:0000259" key="7">
    <source>
        <dbReference type="Pfam" id="PF00892"/>
    </source>
</evidence>
<dbReference type="GO" id="GO:0016020">
    <property type="term" value="C:membrane"/>
    <property type="evidence" value="ECO:0007669"/>
    <property type="project" value="UniProtKB-SubCell"/>
</dbReference>
<name>A0A7W9FQJ7_9HYPH</name>
<feature type="transmembrane region" description="Helical" evidence="6">
    <location>
        <begin position="192"/>
        <end position="214"/>
    </location>
</feature>
<gene>
    <name evidence="8" type="ORF">GGQ63_004136</name>
</gene>
<feature type="transmembrane region" description="Helical" evidence="6">
    <location>
        <begin position="12"/>
        <end position="31"/>
    </location>
</feature>
<evidence type="ECO:0000256" key="5">
    <source>
        <dbReference type="ARBA" id="ARBA00023136"/>
    </source>
</evidence>
<dbReference type="InterPro" id="IPR037185">
    <property type="entry name" value="EmrE-like"/>
</dbReference>
<feature type="transmembrane region" description="Helical" evidence="6">
    <location>
        <begin position="161"/>
        <end position="180"/>
    </location>
</feature>
<dbReference type="Pfam" id="PF00892">
    <property type="entry name" value="EamA"/>
    <property type="match status" value="2"/>
</dbReference>
<proteinExistence type="inferred from homology"/>
<dbReference type="Proteomes" id="UP000523821">
    <property type="component" value="Unassembled WGS sequence"/>
</dbReference>
<feature type="domain" description="EamA" evidence="7">
    <location>
        <begin position="13"/>
        <end position="145"/>
    </location>
</feature>
<dbReference type="InterPro" id="IPR000620">
    <property type="entry name" value="EamA_dom"/>
</dbReference>
<keyword evidence="4 6" id="KW-1133">Transmembrane helix</keyword>
<comment type="similarity">
    <text evidence="2">Belongs to the drug/metabolite transporter (DMT) superfamily. 10 TMS drug/metabolite exporter (DME) (TC 2.A.7.3) family.</text>
</comment>
<comment type="subcellular location">
    <subcellularLocation>
        <location evidence="1">Membrane</location>
        <topology evidence="1">Multi-pass membrane protein</topology>
    </subcellularLocation>
</comment>
<evidence type="ECO:0000256" key="1">
    <source>
        <dbReference type="ARBA" id="ARBA00004141"/>
    </source>
</evidence>
<reference evidence="8 9" key="1">
    <citation type="submission" date="2020-08" db="EMBL/GenBank/DDBJ databases">
        <title>Genomic Encyclopedia of Type Strains, Phase IV (KMG-IV): sequencing the most valuable type-strain genomes for metagenomic binning, comparative biology and taxonomic classification.</title>
        <authorList>
            <person name="Goeker M."/>
        </authorList>
    </citation>
    <scope>NUCLEOTIDE SEQUENCE [LARGE SCALE GENOMIC DNA]</scope>
    <source>
        <strain evidence="8 9">DSM 16268</strain>
    </source>
</reference>
<evidence type="ECO:0000256" key="4">
    <source>
        <dbReference type="ARBA" id="ARBA00022989"/>
    </source>
</evidence>
<dbReference type="PANTHER" id="PTHR22911:SF6">
    <property type="entry name" value="SOLUTE CARRIER FAMILY 35 MEMBER G1"/>
    <property type="match status" value="1"/>
</dbReference>
<protein>
    <submittedName>
        <fullName evidence="8">Drug/metabolite transporter (DMT)-like permease</fullName>
    </submittedName>
</protein>
<comment type="caution">
    <text evidence="8">The sequence shown here is derived from an EMBL/GenBank/DDBJ whole genome shotgun (WGS) entry which is preliminary data.</text>
</comment>
<evidence type="ECO:0000256" key="2">
    <source>
        <dbReference type="ARBA" id="ARBA00009853"/>
    </source>
</evidence>
<feature type="transmembrane region" description="Helical" evidence="6">
    <location>
        <begin position="43"/>
        <end position="65"/>
    </location>
</feature>
<dbReference type="PANTHER" id="PTHR22911">
    <property type="entry name" value="ACYL-MALONYL CONDENSING ENZYME-RELATED"/>
    <property type="match status" value="1"/>
</dbReference>